<dbReference type="PANTHER" id="PTHR30547">
    <property type="entry name" value="UNCHARACTERIZED PROTEIN YHCG-RELATED"/>
    <property type="match status" value="1"/>
</dbReference>
<gene>
    <name evidence="3" type="ORF">GW779_00875</name>
    <name evidence="2" type="ORF">GW910_00615</name>
</gene>
<organism evidence="2 4">
    <name type="scientific">Candidatus Altarchaeum hamiconexum</name>
    <dbReference type="NCBI Taxonomy" id="1803513"/>
    <lineage>
        <taxon>Archaea</taxon>
        <taxon>Candidatus Altarchaeota</taxon>
        <taxon>Candidatus Altiarchaeia</taxon>
        <taxon>Candidatus Altarchaeales</taxon>
        <taxon>Candidatus Altarchaeaceae</taxon>
        <taxon>Candidatus Altarchaeum</taxon>
    </lineage>
</organism>
<reference evidence="2" key="1">
    <citation type="submission" date="2019-11" db="EMBL/GenBank/DDBJ databases">
        <title>Lipid analysis of CO2-rich subsurface aquifers suggests an autotrophy-based deep biosphere with lysolipids enriched in CPR bacteria.</title>
        <authorList>
            <person name="Probst A.J."/>
            <person name="Elling F.J."/>
            <person name="Castelle C.J."/>
            <person name="Zhu Q."/>
            <person name="Elvert M."/>
            <person name="Birarda G."/>
            <person name="Holman H.-Y."/>
            <person name="Lane K.R."/>
            <person name="Ladd B."/>
            <person name="Ryan M.C."/>
            <person name="Woyke T."/>
            <person name="Hinrichs K.-U."/>
            <person name="Banfield J.F."/>
        </authorList>
    </citation>
    <scope>NUCLEOTIDE SEQUENCE</scope>
    <source>
        <strain evidence="2">CG_2015-01_33_1645</strain>
        <strain evidence="3">CG_2015-04_33_537</strain>
    </source>
</reference>
<dbReference type="EMBL" id="JAACVF010000016">
    <property type="protein sequence ID" value="NCN64572.1"/>
    <property type="molecule type" value="Genomic_DNA"/>
</dbReference>
<evidence type="ECO:0000313" key="2">
    <source>
        <dbReference type="EMBL" id="NCN64572.1"/>
    </source>
</evidence>
<comment type="caution">
    <text evidence="2">The sequence shown here is derived from an EMBL/GenBank/DDBJ whole genome shotgun (WGS) entry which is preliminary data.</text>
</comment>
<proteinExistence type="predicted"/>
<dbReference type="PANTHER" id="PTHR30547:SF5">
    <property type="entry name" value="NUCLEASE YHCG-RELATED"/>
    <property type="match status" value="1"/>
</dbReference>
<dbReference type="AlphaFoldDB" id="A0A8J7YZR8"/>
<dbReference type="InterPro" id="IPR053148">
    <property type="entry name" value="PD-DEXK-like_domain"/>
</dbReference>
<dbReference type="EMBL" id="JAACQH010000013">
    <property type="protein sequence ID" value="NCS90966.1"/>
    <property type="molecule type" value="Genomic_DNA"/>
</dbReference>
<accession>A0A8J7YZR8</accession>
<sequence>MKKTGRENYLMNKTEESRGLFDEISGLIEQARRKVASAINGEMVVIMKSDSAKYGKQIVQSLTAQLTQQYGRGFSVQNLWHSVKFHETYQILSAVQREFSGLNGHIR</sequence>
<name>A0A8J7YZR8_9ARCH</name>
<feature type="domain" description="YhcG N-terminal" evidence="1">
    <location>
        <begin position="23"/>
        <end position="98"/>
    </location>
</feature>
<dbReference type="InterPro" id="IPR041527">
    <property type="entry name" value="YhcG_N"/>
</dbReference>
<dbReference type="Pfam" id="PF17761">
    <property type="entry name" value="DUF1016_N"/>
    <property type="match status" value="1"/>
</dbReference>
<evidence type="ECO:0000313" key="3">
    <source>
        <dbReference type="EMBL" id="NCS90966.1"/>
    </source>
</evidence>
<protein>
    <submittedName>
        <fullName evidence="2">DUF1016 domain-containing protein</fullName>
    </submittedName>
</protein>
<evidence type="ECO:0000313" key="4">
    <source>
        <dbReference type="Proteomes" id="UP000768163"/>
    </source>
</evidence>
<evidence type="ECO:0000259" key="1">
    <source>
        <dbReference type="Pfam" id="PF17761"/>
    </source>
</evidence>
<dbReference type="Proteomes" id="UP000738826">
    <property type="component" value="Unassembled WGS sequence"/>
</dbReference>
<dbReference type="Proteomes" id="UP000768163">
    <property type="component" value="Unassembled WGS sequence"/>
</dbReference>